<name>A0AAW9S2Q6_9BACT</name>
<feature type="repeat" description="TPR" evidence="3">
    <location>
        <begin position="110"/>
        <end position="143"/>
    </location>
</feature>
<evidence type="ECO:0000256" key="3">
    <source>
        <dbReference type="PROSITE-ProRule" id="PRU00339"/>
    </source>
</evidence>
<dbReference type="Pfam" id="PF13176">
    <property type="entry name" value="TPR_7"/>
    <property type="match status" value="1"/>
</dbReference>
<keyword evidence="6" id="KW-1185">Reference proteome</keyword>
<dbReference type="PANTHER" id="PTHR45641">
    <property type="entry name" value="TETRATRICOPEPTIDE REPEAT PROTEIN (AFU_ORTHOLOGUE AFUA_6G03870)"/>
    <property type="match status" value="1"/>
</dbReference>
<dbReference type="InterPro" id="IPR019734">
    <property type="entry name" value="TPR_rpt"/>
</dbReference>
<keyword evidence="1" id="KW-0677">Repeat</keyword>
<gene>
    <name evidence="5" type="ORF">AAG747_02060</name>
</gene>
<keyword evidence="4" id="KW-0732">Signal</keyword>
<evidence type="ECO:0000256" key="1">
    <source>
        <dbReference type="ARBA" id="ARBA00022737"/>
    </source>
</evidence>
<dbReference type="Proteomes" id="UP001403385">
    <property type="component" value="Unassembled WGS sequence"/>
</dbReference>
<protein>
    <submittedName>
        <fullName evidence="5">Tetratricopeptide repeat protein</fullName>
    </submittedName>
</protein>
<dbReference type="Gene3D" id="1.25.40.10">
    <property type="entry name" value="Tetratricopeptide repeat domain"/>
    <property type="match status" value="2"/>
</dbReference>
<evidence type="ECO:0000313" key="6">
    <source>
        <dbReference type="Proteomes" id="UP001403385"/>
    </source>
</evidence>
<proteinExistence type="predicted"/>
<evidence type="ECO:0000313" key="5">
    <source>
        <dbReference type="EMBL" id="MEN7546673.1"/>
    </source>
</evidence>
<reference evidence="5 6" key="1">
    <citation type="submission" date="2024-04" db="EMBL/GenBank/DDBJ databases">
        <title>Novel genus in family Flammeovirgaceae.</title>
        <authorList>
            <person name="Nguyen T.H."/>
            <person name="Vuong T.Q."/>
            <person name="Le H."/>
            <person name="Kim S.-G."/>
        </authorList>
    </citation>
    <scope>NUCLEOTIDE SEQUENCE [LARGE SCALE GENOMIC DNA]</scope>
    <source>
        <strain evidence="5 6">JCM 23209</strain>
    </source>
</reference>
<dbReference type="SUPFAM" id="SSF48452">
    <property type="entry name" value="TPR-like"/>
    <property type="match status" value="4"/>
</dbReference>
<organism evidence="5 6">
    <name type="scientific">Rapidithrix thailandica</name>
    <dbReference type="NCBI Taxonomy" id="413964"/>
    <lineage>
        <taxon>Bacteria</taxon>
        <taxon>Pseudomonadati</taxon>
        <taxon>Bacteroidota</taxon>
        <taxon>Cytophagia</taxon>
        <taxon>Cytophagales</taxon>
        <taxon>Flammeovirgaceae</taxon>
        <taxon>Rapidithrix</taxon>
    </lineage>
</organism>
<feature type="repeat" description="TPR" evidence="3">
    <location>
        <begin position="487"/>
        <end position="520"/>
    </location>
</feature>
<dbReference type="Pfam" id="PF13424">
    <property type="entry name" value="TPR_12"/>
    <property type="match status" value="3"/>
</dbReference>
<evidence type="ECO:0000256" key="4">
    <source>
        <dbReference type="SAM" id="SignalP"/>
    </source>
</evidence>
<feature type="signal peptide" evidence="4">
    <location>
        <begin position="1"/>
        <end position="23"/>
    </location>
</feature>
<dbReference type="EMBL" id="JBDKWZ010000001">
    <property type="protein sequence ID" value="MEN7546673.1"/>
    <property type="molecule type" value="Genomic_DNA"/>
</dbReference>
<dbReference type="PANTHER" id="PTHR45641:SF19">
    <property type="entry name" value="NEPHROCYSTIN-3"/>
    <property type="match status" value="1"/>
</dbReference>
<sequence>MDKALTKYFFMLLLMQLPLFASAQNWSSLYESGKKYYKEKKLTTAIPILIQARQQAQSEYGQNSFNYKATLKLLAQVYFDHRQFANSSNYYLELVRIMEKNRENTSKEYADNLEALAQTYTEGKRYSKAVEFYEKAVEVRKKVQGKDTEDYTHTLHHLASLYLKGRKYDAAKQYYTELLPIAEKTLKKYPAALADMAKEKGDLHFALKEYKTAIALYEKNLSYLQHSSAPPTQNLEAQQKIAQSYYILEDKEACVKEYLSYMQLVKEAFQDDTSRFEREAKSTIEKLEEFQALAAIIKIYEAQEEIFIKKYGAEDKKIAQTKLAIAQVQKQNNNYESAQQYIQNALAIYQKSSGEKSVDFFETKDELGRLLASQAKDQEAEEIYLETLAARKENLGESNFSYTKALDSLAHFYISQKKYVEADTLLNQLLRIREKKPGKRHASYASALGSMAYLYQEQEKYEKAESLLKEESKIFSAYYGSQSKEKTQSVIKLGDLYKKQNKFTEAINVYRQALPLIAASYGKRSLIYQGVLQRIAEINEETKENH</sequence>
<dbReference type="SMART" id="SM00028">
    <property type="entry name" value="TPR"/>
    <property type="match status" value="10"/>
</dbReference>
<dbReference type="InterPro" id="IPR011990">
    <property type="entry name" value="TPR-like_helical_dom_sf"/>
</dbReference>
<evidence type="ECO:0000256" key="2">
    <source>
        <dbReference type="ARBA" id="ARBA00022803"/>
    </source>
</evidence>
<keyword evidence="2 3" id="KW-0802">TPR repeat</keyword>
<dbReference type="RefSeq" id="WP_346819455.1">
    <property type="nucleotide sequence ID" value="NZ_JBDKWZ010000001.1"/>
</dbReference>
<feature type="chain" id="PRO_5043981856" evidence="4">
    <location>
        <begin position="24"/>
        <end position="546"/>
    </location>
</feature>
<dbReference type="AlphaFoldDB" id="A0AAW9S2Q6"/>
<comment type="caution">
    <text evidence="5">The sequence shown here is derived from an EMBL/GenBank/DDBJ whole genome shotgun (WGS) entry which is preliminary data.</text>
</comment>
<dbReference type="PROSITE" id="PS50005">
    <property type="entry name" value="TPR"/>
    <property type="match status" value="2"/>
</dbReference>
<accession>A0AAW9S2Q6</accession>